<dbReference type="GO" id="GO:0005762">
    <property type="term" value="C:mitochondrial large ribosomal subunit"/>
    <property type="evidence" value="ECO:0007669"/>
    <property type="project" value="InterPro"/>
</dbReference>
<dbReference type="GO" id="GO:0032543">
    <property type="term" value="P:mitochondrial translation"/>
    <property type="evidence" value="ECO:0007669"/>
    <property type="project" value="InterPro"/>
</dbReference>
<comment type="caution">
    <text evidence="2">The sequence shown here is derived from an EMBL/GenBank/DDBJ whole genome shotgun (WGS) entry which is preliminary data.</text>
</comment>
<reference evidence="2" key="1">
    <citation type="submission" date="2023-02" db="EMBL/GenBank/DDBJ databases">
        <title>Identification and recombinant expression of a fungal hydrolase from Papiliotrema laurentii that hydrolyzes apple cutin and clears colloidal polyester polyurethane.</title>
        <authorList>
            <consortium name="DOE Joint Genome Institute"/>
            <person name="Roman V.A."/>
            <person name="Bojanowski C."/>
            <person name="Crable B.R."/>
            <person name="Wagner D.N."/>
            <person name="Hung C.S."/>
            <person name="Nadeau L.J."/>
            <person name="Schratz L."/>
            <person name="Haridas S."/>
            <person name="Pangilinan J."/>
            <person name="Lipzen A."/>
            <person name="Na H."/>
            <person name="Yan M."/>
            <person name="Ng V."/>
            <person name="Grigoriev I.V."/>
            <person name="Spatafora J.W."/>
            <person name="Barlow D."/>
            <person name="Biffinger J."/>
            <person name="Kelley-Loughnane N."/>
            <person name="Varaljay V.A."/>
            <person name="Crookes-Goodson W.J."/>
        </authorList>
    </citation>
    <scope>NUCLEOTIDE SEQUENCE</scope>
    <source>
        <strain evidence="2">5307AH</strain>
    </source>
</reference>
<sequence>MSCRASSSTLSAIRSHAGHARSFHTTSPANEAPVYNPWRYLKRHLKPAPTVPNPLPRIYPQRVVLSDGSTFTSYSTAPTPSILRLTRDVTNNPLWAPGTEKRGVTDEEGRVGRFRRKFEAMDFMASEPAEGNAEGPEGEVVEDLSWMSEGGREETAPPPKVFKKAVGKGGKKK</sequence>
<evidence type="ECO:0000256" key="1">
    <source>
        <dbReference type="SAM" id="MobiDB-lite"/>
    </source>
</evidence>
<dbReference type="Gene3D" id="6.20.130.10">
    <property type="match status" value="1"/>
</dbReference>
<dbReference type="PANTHER" id="PTHR28174:SF1">
    <property type="entry name" value="LARGE RIBOSOMAL SUBUNIT PROTEIN BL31M"/>
    <property type="match status" value="1"/>
</dbReference>
<dbReference type="EMBL" id="JAODAN010000007">
    <property type="protein sequence ID" value="KAK1923226.1"/>
    <property type="molecule type" value="Genomic_DNA"/>
</dbReference>
<keyword evidence="3" id="KW-1185">Reference proteome</keyword>
<evidence type="ECO:0000313" key="2">
    <source>
        <dbReference type="EMBL" id="KAK1923226.1"/>
    </source>
</evidence>
<protein>
    <submittedName>
        <fullName evidence="2">Uncharacterized protein</fullName>
    </submittedName>
</protein>
<feature type="region of interest" description="Disordered" evidence="1">
    <location>
        <begin position="125"/>
        <end position="173"/>
    </location>
</feature>
<feature type="compositionally biased region" description="Basic residues" evidence="1">
    <location>
        <begin position="161"/>
        <end position="173"/>
    </location>
</feature>
<accession>A0AAD9D1Q1</accession>
<dbReference type="InterPro" id="IPR034600">
    <property type="entry name" value="Ribosomal_bL31m"/>
</dbReference>
<organism evidence="2 3">
    <name type="scientific">Papiliotrema laurentii</name>
    <name type="common">Cryptococcus laurentii</name>
    <dbReference type="NCBI Taxonomy" id="5418"/>
    <lineage>
        <taxon>Eukaryota</taxon>
        <taxon>Fungi</taxon>
        <taxon>Dikarya</taxon>
        <taxon>Basidiomycota</taxon>
        <taxon>Agaricomycotina</taxon>
        <taxon>Tremellomycetes</taxon>
        <taxon>Tremellales</taxon>
        <taxon>Rhynchogastremaceae</taxon>
        <taxon>Papiliotrema</taxon>
    </lineage>
</organism>
<proteinExistence type="predicted"/>
<dbReference type="GO" id="GO:0003735">
    <property type="term" value="F:structural constituent of ribosome"/>
    <property type="evidence" value="ECO:0007669"/>
    <property type="project" value="InterPro"/>
</dbReference>
<dbReference type="PANTHER" id="PTHR28174">
    <property type="entry name" value="54S RIBOSOMAL PROTEIN L36, MITOCHONDRIAL"/>
    <property type="match status" value="1"/>
</dbReference>
<dbReference type="Proteomes" id="UP001182556">
    <property type="component" value="Unassembled WGS sequence"/>
</dbReference>
<evidence type="ECO:0000313" key="3">
    <source>
        <dbReference type="Proteomes" id="UP001182556"/>
    </source>
</evidence>
<dbReference type="AlphaFoldDB" id="A0AAD9D1Q1"/>
<gene>
    <name evidence="2" type="ORF">DB88DRAFT_341127</name>
</gene>
<name>A0AAD9D1Q1_PAPLA</name>